<dbReference type="AlphaFoldDB" id="A0A937RL29"/>
<dbReference type="InterPro" id="IPR022002">
    <property type="entry name" value="ChsH2_Znr"/>
</dbReference>
<comment type="caution">
    <text evidence="3">The sequence shown here is derived from an EMBL/GenBank/DDBJ whole genome shotgun (WGS) entry which is preliminary data.</text>
</comment>
<dbReference type="InterPro" id="IPR052513">
    <property type="entry name" value="Thioester_dehydratase-like"/>
</dbReference>
<reference evidence="3" key="1">
    <citation type="submission" date="2020-12" db="EMBL/GenBank/DDBJ databases">
        <title>Genomic characterization of non-nitrogen-fixing Frankia strains.</title>
        <authorList>
            <person name="Carlos-Shanley C."/>
            <person name="Guerra T."/>
            <person name="Hahn D."/>
        </authorList>
    </citation>
    <scope>NUCLEOTIDE SEQUENCE</scope>
    <source>
        <strain evidence="3">CN6</strain>
    </source>
</reference>
<dbReference type="Pfam" id="PF01796">
    <property type="entry name" value="OB_ChsH2_C"/>
    <property type="match status" value="1"/>
</dbReference>
<dbReference type="InterPro" id="IPR012340">
    <property type="entry name" value="NA-bd_OB-fold"/>
</dbReference>
<evidence type="ECO:0000259" key="1">
    <source>
        <dbReference type="Pfam" id="PF01796"/>
    </source>
</evidence>
<dbReference type="Pfam" id="PF12172">
    <property type="entry name" value="zf-ChsH2"/>
    <property type="match status" value="1"/>
</dbReference>
<keyword evidence="4" id="KW-1185">Reference proteome</keyword>
<dbReference type="SUPFAM" id="SSF50249">
    <property type="entry name" value="Nucleic acid-binding proteins"/>
    <property type="match status" value="1"/>
</dbReference>
<dbReference type="PANTHER" id="PTHR34075:SF5">
    <property type="entry name" value="BLR3430 PROTEIN"/>
    <property type="match status" value="1"/>
</dbReference>
<feature type="domain" description="ChsH2 rubredoxin-like zinc ribbon" evidence="2">
    <location>
        <begin position="16"/>
        <end position="50"/>
    </location>
</feature>
<dbReference type="PANTHER" id="PTHR34075">
    <property type="entry name" value="BLR3430 PROTEIN"/>
    <property type="match status" value="1"/>
</dbReference>
<sequence length="136" mass="15268">MPYPVPVPDELSRPFWDAVNERRLVLQYCAECERLQYPPQHSCAKCGSSDRLGWREVEGTGHIRTYIVSHDTRIALKQPDQPFNVAVVTLDTDPGITFLSNLPGTPVDEVPVGAAVELTFVEAEPGTLIHEWRVTR</sequence>
<dbReference type="RefSeq" id="WP_203002634.1">
    <property type="nucleotide sequence ID" value="NZ_JADWYU010000150.1"/>
</dbReference>
<organism evidence="3 4">
    <name type="scientific">Frankia nepalensis</name>
    <dbReference type="NCBI Taxonomy" id="1836974"/>
    <lineage>
        <taxon>Bacteria</taxon>
        <taxon>Bacillati</taxon>
        <taxon>Actinomycetota</taxon>
        <taxon>Actinomycetes</taxon>
        <taxon>Frankiales</taxon>
        <taxon>Frankiaceae</taxon>
        <taxon>Frankia</taxon>
    </lineage>
</organism>
<dbReference type="Gene3D" id="6.10.30.10">
    <property type="match status" value="1"/>
</dbReference>
<protein>
    <submittedName>
        <fullName evidence="3">OB-fold domain-containing protein</fullName>
    </submittedName>
</protein>
<evidence type="ECO:0000259" key="2">
    <source>
        <dbReference type="Pfam" id="PF12172"/>
    </source>
</evidence>
<evidence type="ECO:0000313" key="3">
    <source>
        <dbReference type="EMBL" id="MBL7632107.1"/>
    </source>
</evidence>
<dbReference type="EMBL" id="JAEACQ010000295">
    <property type="protein sequence ID" value="MBL7632107.1"/>
    <property type="molecule type" value="Genomic_DNA"/>
</dbReference>
<name>A0A937RL29_9ACTN</name>
<dbReference type="Proteomes" id="UP000604475">
    <property type="component" value="Unassembled WGS sequence"/>
</dbReference>
<feature type="domain" description="ChsH2 C-terminal OB-fold" evidence="1">
    <location>
        <begin position="54"/>
        <end position="121"/>
    </location>
</feature>
<gene>
    <name evidence="3" type="ORF">I7412_34135</name>
</gene>
<proteinExistence type="predicted"/>
<dbReference type="InterPro" id="IPR002878">
    <property type="entry name" value="ChsH2_C"/>
</dbReference>
<accession>A0A937RL29</accession>
<evidence type="ECO:0000313" key="4">
    <source>
        <dbReference type="Proteomes" id="UP000604475"/>
    </source>
</evidence>